<sequence>MPRGDRTGPLGAGPRTGRMAGYCSGSSVPGYMNPWVGRGPFWRLGRGGRGLRRRFCWWAPYVVGFPPGPLPYQEPTEEEEKEFLKSQAEVLQKELDALRKRLEELEG</sequence>
<protein>
    <recommendedName>
        <fullName evidence="3">DUF5320 domain-containing protein</fullName>
    </recommendedName>
</protein>
<dbReference type="eggNOG" id="ENOG5032Y53">
    <property type="taxonomic scope" value="Bacteria"/>
</dbReference>
<dbReference type="STRING" id="580340.Tlie_0509"/>
<dbReference type="EMBL" id="CP003096">
    <property type="protein sequence ID" value="AER66244.1"/>
    <property type="molecule type" value="Genomic_DNA"/>
</dbReference>
<dbReference type="Pfam" id="PF17253">
    <property type="entry name" value="DUF5320"/>
    <property type="match status" value="1"/>
</dbReference>
<name>G7V808_THELD</name>
<accession>G7V808</accession>
<evidence type="ECO:0000313" key="2">
    <source>
        <dbReference type="Proteomes" id="UP000005868"/>
    </source>
</evidence>
<dbReference type="Proteomes" id="UP000005868">
    <property type="component" value="Chromosome"/>
</dbReference>
<dbReference type="OrthoDB" id="1551492at2"/>
<evidence type="ECO:0000313" key="1">
    <source>
        <dbReference type="EMBL" id="AER66244.1"/>
    </source>
</evidence>
<reference evidence="1 2" key="2">
    <citation type="journal article" date="2012" name="Stand. Genomic Sci.">
        <title>Genome sequence of the moderately thermophilic, amino-acid-degrading and sulfur-reducing bacterium Thermovirga lienii type strain (Cas60314(T)).</title>
        <authorList>
            <person name="Goker M."/>
            <person name="Saunders E."/>
            <person name="Lapidus A."/>
            <person name="Nolan M."/>
            <person name="Lucas S."/>
            <person name="Hammon N."/>
            <person name="Deshpande S."/>
            <person name="Cheng J.F."/>
            <person name="Han C."/>
            <person name="Tapia R."/>
            <person name="Goodwin L.A."/>
            <person name="Pitluck S."/>
            <person name="Liolios K."/>
            <person name="Mavromatis K."/>
            <person name="Pagani I."/>
            <person name="Ivanova N."/>
            <person name="Mikhailova N."/>
            <person name="Pati A."/>
            <person name="Chen A."/>
            <person name="Palaniappan K."/>
            <person name="Land M."/>
            <person name="Chang Y.J."/>
            <person name="Jeffries C.D."/>
            <person name="Brambilla E.M."/>
            <person name="Rohde M."/>
            <person name="Spring S."/>
            <person name="Detter J.C."/>
            <person name="Woyke T."/>
            <person name="Bristow J."/>
            <person name="Eisen J.A."/>
            <person name="Markowitz V."/>
            <person name="Hugenholtz P."/>
            <person name="Kyrpides N.C."/>
            <person name="Klenk H.P."/>
        </authorList>
    </citation>
    <scope>NUCLEOTIDE SEQUENCE [LARGE SCALE GENOMIC DNA]</scope>
    <source>
        <strain evidence="2">ATCC BAA-1197 / DSM 17291 / Cas60314</strain>
    </source>
</reference>
<proteinExistence type="predicted"/>
<organism evidence="1 2">
    <name type="scientific">Thermovirga lienii (strain ATCC BAA-1197 / DSM 17291 / Cas60314)</name>
    <dbReference type="NCBI Taxonomy" id="580340"/>
    <lineage>
        <taxon>Bacteria</taxon>
        <taxon>Thermotogati</taxon>
        <taxon>Synergistota</taxon>
        <taxon>Synergistia</taxon>
        <taxon>Synergistales</taxon>
        <taxon>Thermovirgaceae</taxon>
        <taxon>Thermovirga</taxon>
    </lineage>
</organism>
<keyword evidence="2" id="KW-1185">Reference proteome</keyword>
<reference evidence="2" key="1">
    <citation type="submission" date="2011-10" db="EMBL/GenBank/DDBJ databases">
        <title>The complete genome of chromosome of Thermovirga lienii DSM 17291.</title>
        <authorList>
            <consortium name="US DOE Joint Genome Institute (JGI-PGF)"/>
            <person name="Lucas S."/>
            <person name="Copeland A."/>
            <person name="Lapidus A."/>
            <person name="Glavina del Rio T."/>
            <person name="Dalin E."/>
            <person name="Tice H."/>
            <person name="Bruce D."/>
            <person name="Goodwin L."/>
            <person name="Pitluck S."/>
            <person name="Peters L."/>
            <person name="Mikhailova N."/>
            <person name="Saunders E."/>
            <person name="Kyrpides N."/>
            <person name="Mavromatis K."/>
            <person name="Ivanova N."/>
            <person name="Last F.I."/>
            <person name="Brettin T."/>
            <person name="Detter J.C."/>
            <person name="Han C."/>
            <person name="Larimer F."/>
            <person name="Land M."/>
            <person name="Hauser L."/>
            <person name="Markowitz V."/>
            <person name="Cheng J.-F."/>
            <person name="Hugenholtz P."/>
            <person name="Woyke T."/>
            <person name="Wu D."/>
            <person name="Spring S."/>
            <person name="Schroeder M."/>
            <person name="Brambilla E.-M."/>
            <person name="Klenk H.-P."/>
            <person name="Eisen J.A."/>
        </authorList>
    </citation>
    <scope>NUCLEOTIDE SEQUENCE [LARGE SCALE GENOMIC DNA]</scope>
    <source>
        <strain evidence="2">ATCC BAA-1197 / DSM 17291 / Cas60314</strain>
    </source>
</reference>
<evidence type="ECO:0008006" key="3">
    <source>
        <dbReference type="Google" id="ProtNLM"/>
    </source>
</evidence>
<gene>
    <name evidence="1" type="ordered locus">Tlie_0509</name>
</gene>
<dbReference type="InterPro" id="IPR035205">
    <property type="entry name" value="DUF5320"/>
</dbReference>
<dbReference type="KEGG" id="tli:Tlie_0509"/>
<dbReference type="HOGENOM" id="CLU_136587_0_0_0"/>
<dbReference type="AlphaFoldDB" id="G7V808"/>